<keyword evidence="7 9" id="KW-0333">Golgi apparatus</keyword>
<keyword evidence="6 9" id="KW-1133">Transmembrane helix</keyword>
<gene>
    <name evidence="11" type="ORF">MCOR_678</name>
</gene>
<feature type="compositionally biased region" description="Pro residues" evidence="10">
    <location>
        <begin position="33"/>
        <end position="46"/>
    </location>
</feature>
<evidence type="ECO:0000256" key="1">
    <source>
        <dbReference type="ARBA" id="ARBA00009727"/>
    </source>
</evidence>
<dbReference type="InterPro" id="IPR005578">
    <property type="entry name" value="Yif1_fam"/>
</dbReference>
<keyword evidence="3 9" id="KW-0812">Transmembrane</keyword>
<dbReference type="GO" id="GO:0030134">
    <property type="term" value="C:COPII-coated ER to Golgi transport vesicle"/>
    <property type="evidence" value="ECO:0007669"/>
    <property type="project" value="TreeGrafter"/>
</dbReference>
<dbReference type="GO" id="GO:0005793">
    <property type="term" value="C:endoplasmic reticulum-Golgi intermediate compartment"/>
    <property type="evidence" value="ECO:0007669"/>
    <property type="project" value="UniProtKB-UniRule"/>
</dbReference>
<feature type="transmembrane region" description="Helical" evidence="9">
    <location>
        <begin position="147"/>
        <end position="166"/>
    </location>
</feature>
<keyword evidence="8 9" id="KW-0472">Membrane</keyword>
<keyword evidence="4 9" id="KW-0256">Endoplasmic reticulum</keyword>
<dbReference type="OrthoDB" id="337750at2759"/>
<dbReference type="GO" id="GO:0006888">
    <property type="term" value="P:endoplasmic reticulum to Golgi vesicle-mediated transport"/>
    <property type="evidence" value="ECO:0007669"/>
    <property type="project" value="UniProtKB-UniRule"/>
</dbReference>
<name>A0A6J7ZW73_MYTCO</name>
<proteinExistence type="inferred from homology"/>
<sequence>MDSPSNFRQPGQKRRQKKPGSKPQLYEDTSMQQPPPPQYGYGPPPGQGYDQSGFAGMPGSQILNDPMANMAMQYGSSLADQGKDYVNKNLEKYVATSRLKYYFAVDTAYVGKKLGLLLFPFTQSDWSIKYNSDEPVQPRYELNAPDLYIPSMAFVTYVLVAGIVLGTQNRFTPEQLGIQASSAFVWLIIELVVIMISLYIMNVNTNLKYTDVIAYCGYKFVGMIFALISGLVFLANGYYFVLLWFGITISVFLIRTLRVQLLSQTADDGFSRGSKRSWYLILSISLLQPLMMWWLTSHIMFHRS</sequence>
<keyword evidence="5 9" id="KW-0653">Protein transport</keyword>
<dbReference type="AlphaFoldDB" id="A0A6J7ZW73"/>
<protein>
    <recommendedName>
        <fullName evidence="9">Protein YIF1</fullName>
    </recommendedName>
</protein>
<dbReference type="Pfam" id="PF03878">
    <property type="entry name" value="YIF1"/>
    <property type="match status" value="1"/>
</dbReference>
<accession>A0A6J7ZW73</accession>
<comment type="similarity">
    <text evidence="1 9">Belongs to the YIF1 family.</text>
</comment>
<evidence type="ECO:0000256" key="3">
    <source>
        <dbReference type="ARBA" id="ARBA00022692"/>
    </source>
</evidence>
<dbReference type="GO" id="GO:0005789">
    <property type="term" value="C:endoplasmic reticulum membrane"/>
    <property type="evidence" value="ECO:0007669"/>
    <property type="project" value="UniProtKB-SubCell"/>
</dbReference>
<organism evidence="11 12">
    <name type="scientific">Mytilus coruscus</name>
    <name type="common">Sea mussel</name>
    <dbReference type="NCBI Taxonomy" id="42192"/>
    <lineage>
        <taxon>Eukaryota</taxon>
        <taxon>Metazoa</taxon>
        <taxon>Spiralia</taxon>
        <taxon>Lophotrochozoa</taxon>
        <taxon>Mollusca</taxon>
        <taxon>Bivalvia</taxon>
        <taxon>Autobranchia</taxon>
        <taxon>Pteriomorphia</taxon>
        <taxon>Mytilida</taxon>
        <taxon>Mytiloidea</taxon>
        <taxon>Mytilidae</taxon>
        <taxon>Mytilinae</taxon>
        <taxon>Mytilus</taxon>
    </lineage>
</organism>
<comment type="subcellular location">
    <subcellularLocation>
        <location evidence="9">Endoplasmic reticulum membrane</location>
        <topology evidence="9">Multi-pass membrane protein</topology>
    </subcellularLocation>
    <subcellularLocation>
        <location evidence="9">Golgi apparatus membrane</location>
        <topology evidence="9">Multi-pass membrane protein</topology>
    </subcellularLocation>
</comment>
<evidence type="ECO:0000313" key="12">
    <source>
        <dbReference type="Proteomes" id="UP000507470"/>
    </source>
</evidence>
<evidence type="ECO:0000256" key="9">
    <source>
        <dbReference type="RuleBase" id="RU368073"/>
    </source>
</evidence>
<evidence type="ECO:0000256" key="2">
    <source>
        <dbReference type="ARBA" id="ARBA00022448"/>
    </source>
</evidence>
<evidence type="ECO:0000256" key="8">
    <source>
        <dbReference type="ARBA" id="ARBA00023136"/>
    </source>
</evidence>
<feature type="transmembrane region" description="Helical" evidence="9">
    <location>
        <begin position="278"/>
        <end position="296"/>
    </location>
</feature>
<feature type="transmembrane region" description="Helical" evidence="9">
    <location>
        <begin position="238"/>
        <end position="257"/>
    </location>
</feature>
<dbReference type="PANTHER" id="PTHR14083">
    <property type="entry name" value="YIP1 INTERACTING FACTOR HOMOLOG YIF1 PROTEIN"/>
    <property type="match status" value="1"/>
</dbReference>
<feature type="transmembrane region" description="Helical" evidence="9">
    <location>
        <begin position="178"/>
        <end position="200"/>
    </location>
</feature>
<dbReference type="PANTHER" id="PTHR14083:SF0">
    <property type="entry name" value="YIP1D-INTERACTING FACTOR 1, ISOFORM C"/>
    <property type="match status" value="1"/>
</dbReference>
<keyword evidence="12" id="KW-1185">Reference proteome</keyword>
<feature type="region of interest" description="Disordered" evidence="10">
    <location>
        <begin position="1"/>
        <end position="56"/>
    </location>
</feature>
<evidence type="ECO:0000313" key="11">
    <source>
        <dbReference type="EMBL" id="CAC5356620.1"/>
    </source>
</evidence>
<evidence type="ECO:0000256" key="6">
    <source>
        <dbReference type="ARBA" id="ARBA00022989"/>
    </source>
</evidence>
<comment type="function">
    <text evidence="9">Has a role in transport between endoplasmic reticulum and Golgi.</text>
</comment>
<dbReference type="EMBL" id="CACVKT020000161">
    <property type="protein sequence ID" value="CAC5356620.1"/>
    <property type="molecule type" value="Genomic_DNA"/>
</dbReference>
<dbReference type="GO" id="GO:0000139">
    <property type="term" value="C:Golgi membrane"/>
    <property type="evidence" value="ECO:0007669"/>
    <property type="project" value="UniProtKB-SubCell"/>
</dbReference>
<evidence type="ECO:0000256" key="7">
    <source>
        <dbReference type="ARBA" id="ARBA00023034"/>
    </source>
</evidence>
<dbReference type="GO" id="GO:0015031">
    <property type="term" value="P:protein transport"/>
    <property type="evidence" value="ECO:0007669"/>
    <property type="project" value="UniProtKB-KW"/>
</dbReference>
<keyword evidence="2 9" id="KW-0813">Transport</keyword>
<evidence type="ECO:0000256" key="5">
    <source>
        <dbReference type="ARBA" id="ARBA00022927"/>
    </source>
</evidence>
<evidence type="ECO:0000256" key="10">
    <source>
        <dbReference type="SAM" id="MobiDB-lite"/>
    </source>
</evidence>
<feature type="transmembrane region" description="Helical" evidence="9">
    <location>
        <begin position="212"/>
        <end position="232"/>
    </location>
</feature>
<reference evidence="11 12" key="1">
    <citation type="submission" date="2020-06" db="EMBL/GenBank/DDBJ databases">
        <authorList>
            <person name="Li R."/>
            <person name="Bekaert M."/>
        </authorList>
    </citation>
    <scope>NUCLEOTIDE SEQUENCE [LARGE SCALE GENOMIC DNA]</scope>
    <source>
        <strain evidence="12">wild</strain>
    </source>
</reference>
<feature type="compositionally biased region" description="Basic residues" evidence="10">
    <location>
        <begin position="11"/>
        <end position="20"/>
    </location>
</feature>
<dbReference type="Proteomes" id="UP000507470">
    <property type="component" value="Unassembled WGS sequence"/>
</dbReference>
<evidence type="ECO:0000256" key="4">
    <source>
        <dbReference type="ARBA" id="ARBA00022824"/>
    </source>
</evidence>